<feature type="transmembrane region" description="Helical" evidence="1">
    <location>
        <begin position="133"/>
        <end position="154"/>
    </location>
</feature>
<dbReference type="InterPro" id="IPR046291">
    <property type="entry name" value="DUF6328"/>
</dbReference>
<feature type="transmembrane region" description="Helical" evidence="1">
    <location>
        <begin position="107"/>
        <end position="127"/>
    </location>
</feature>
<keyword evidence="3" id="KW-1185">Reference proteome</keyword>
<gene>
    <name evidence="2" type="ORF">FH969_09845</name>
</gene>
<dbReference type="OrthoDB" id="3625784at2"/>
<keyword evidence="1" id="KW-0812">Transmembrane</keyword>
<reference evidence="2 3" key="1">
    <citation type="submission" date="2019-06" db="EMBL/GenBank/DDBJ databases">
        <title>Draft genome sequence of Miniimonas arenae KCTC 19750T isolated from sea sand.</title>
        <authorList>
            <person name="Park S.-J."/>
        </authorList>
    </citation>
    <scope>NUCLEOTIDE SEQUENCE [LARGE SCALE GENOMIC DNA]</scope>
    <source>
        <strain evidence="2 3">KCTC 19750</strain>
    </source>
</reference>
<dbReference type="EMBL" id="VENP01000035">
    <property type="protein sequence ID" value="TNU73728.1"/>
    <property type="molecule type" value="Genomic_DNA"/>
</dbReference>
<protein>
    <submittedName>
        <fullName evidence="2">Sodium:proton antiporter</fullName>
    </submittedName>
</protein>
<keyword evidence="1" id="KW-0472">Membrane</keyword>
<feature type="transmembrane region" description="Helical" evidence="1">
    <location>
        <begin position="66"/>
        <end position="87"/>
    </location>
</feature>
<evidence type="ECO:0000313" key="3">
    <source>
        <dbReference type="Proteomes" id="UP000313849"/>
    </source>
</evidence>
<dbReference type="Pfam" id="PF19853">
    <property type="entry name" value="DUF6328"/>
    <property type="match status" value="1"/>
</dbReference>
<organism evidence="2 3">
    <name type="scientific">Miniimonas arenae</name>
    <dbReference type="NCBI Taxonomy" id="676201"/>
    <lineage>
        <taxon>Bacteria</taxon>
        <taxon>Bacillati</taxon>
        <taxon>Actinomycetota</taxon>
        <taxon>Actinomycetes</taxon>
        <taxon>Micrococcales</taxon>
        <taxon>Beutenbergiaceae</taxon>
        <taxon>Miniimonas</taxon>
    </lineage>
</organism>
<evidence type="ECO:0000256" key="1">
    <source>
        <dbReference type="SAM" id="Phobius"/>
    </source>
</evidence>
<name>A0A5C5BA00_9MICO</name>
<proteinExistence type="predicted"/>
<sequence>MPPDGVDDRPGDGRSETIEQRSDRNWNELLQELRVMQTGVQVLSGFLLTLPFQAAFADLDHYQRTLYLVLVVLAVGTTGVLIAPVSVHRALFQKGLKAPLVRTSNRLARTALVMLGLVVTGTAMLAFDVVLSRTAGVIVGVLAATGLALLWFVLPHRLTGRRGRERRAADAA</sequence>
<dbReference type="AlphaFoldDB" id="A0A5C5BA00"/>
<dbReference type="Proteomes" id="UP000313849">
    <property type="component" value="Unassembled WGS sequence"/>
</dbReference>
<evidence type="ECO:0000313" key="2">
    <source>
        <dbReference type="EMBL" id="TNU73728.1"/>
    </source>
</evidence>
<accession>A0A5C5BA00</accession>
<keyword evidence="1" id="KW-1133">Transmembrane helix</keyword>
<comment type="caution">
    <text evidence="2">The sequence shown here is derived from an EMBL/GenBank/DDBJ whole genome shotgun (WGS) entry which is preliminary data.</text>
</comment>